<protein>
    <submittedName>
        <fullName evidence="4">DUF2236 domain-containing protein</fullName>
    </submittedName>
</protein>
<dbReference type="InterPro" id="IPR018713">
    <property type="entry name" value="MPAB/Lcp_cat_dom"/>
</dbReference>
<evidence type="ECO:0000256" key="1">
    <source>
        <dbReference type="SAM" id="MobiDB-lite"/>
    </source>
</evidence>
<evidence type="ECO:0000313" key="6">
    <source>
        <dbReference type="Proteomes" id="UP000230971"/>
    </source>
</evidence>
<evidence type="ECO:0000313" key="3">
    <source>
        <dbReference type="EMBL" id="ORV09942.1"/>
    </source>
</evidence>
<sequence>MIVRLFGKRGRRAVEIAEAPRLDDGYFGPGSISWEVWANPAILAMAGILGSIVAVLDPVGAAGVSQHSSYPSDPLGRVQRSNAYFVGAVFGDSATADKVGRDLFRRHSHVNGVEPTTGKAYRANELEYLIYTYVTGWPCLWDIYKAFSGKKLTEDDERAFYAENNIVGELLGIPSGMLPRTPEEVEAYVRDAENNKMALTPAAQELIDFFLHPPFTPAWPMAIASPFLRVVTWAALSQMRPGAREVTGIPAMPIRTAFAKAALRIAVQAVKLPIIDRVIALGGFEAWGYRHNAFRHTPGTGRVPFTHNPGLRLQQGKGGTLPART</sequence>
<evidence type="ECO:0000313" key="5">
    <source>
        <dbReference type="Proteomes" id="UP000193907"/>
    </source>
</evidence>
<comment type="caution">
    <text evidence="3">The sequence shown here is derived from an EMBL/GenBank/DDBJ whole genome shotgun (WGS) entry which is preliminary data.</text>
</comment>
<dbReference type="STRING" id="28045.AWB95_17145"/>
<proteinExistence type="predicted"/>
<keyword evidence="5" id="KW-1185">Reference proteome</keyword>
<organism evidence="3 5">
    <name type="scientific">Mycobacterium celatum</name>
    <dbReference type="NCBI Taxonomy" id="28045"/>
    <lineage>
        <taxon>Bacteria</taxon>
        <taxon>Bacillati</taxon>
        <taxon>Actinomycetota</taxon>
        <taxon>Actinomycetes</taxon>
        <taxon>Mycobacteriales</taxon>
        <taxon>Mycobacteriaceae</taxon>
        <taxon>Mycobacterium</taxon>
    </lineage>
</organism>
<dbReference type="EMBL" id="PDKV01000006">
    <property type="protein sequence ID" value="PIB79755.1"/>
    <property type="molecule type" value="Genomic_DNA"/>
</dbReference>
<name>A0A1X1RN09_MYCCE</name>
<dbReference type="Proteomes" id="UP000230971">
    <property type="component" value="Unassembled WGS sequence"/>
</dbReference>
<dbReference type="GO" id="GO:0016491">
    <property type="term" value="F:oxidoreductase activity"/>
    <property type="evidence" value="ECO:0007669"/>
    <property type="project" value="InterPro"/>
</dbReference>
<dbReference type="PANTHER" id="PTHR36151">
    <property type="entry name" value="BLR2777 PROTEIN"/>
    <property type="match status" value="1"/>
</dbReference>
<feature type="region of interest" description="Disordered" evidence="1">
    <location>
        <begin position="304"/>
        <end position="325"/>
    </location>
</feature>
<feature type="domain" description="ER-bound oxygenase mpaB/mpaB'/Rubber oxygenase catalytic" evidence="2">
    <location>
        <begin position="34"/>
        <end position="269"/>
    </location>
</feature>
<accession>A0A1X1RN09</accession>
<reference evidence="3 5" key="1">
    <citation type="submission" date="2016-01" db="EMBL/GenBank/DDBJ databases">
        <title>The new phylogeny of the genus Mycobacterium.</title>
        <authorList>
            <person name="Tarcisio F."/>
            <person name="Conor M."/>
            <person name="Antonella G."/>
            <person name="Elisabetta G."/>
            <person name="Giulia F.S."/>
            <person name="Sara T."/>
            <person name="Anna F."/>
            <person name="Clotilde B."/>
            <person name="Roberto B."/>
            <person name="Veronica D.S."/>
            <person name="Fabio R."/>
            <person name="Monica P."/>
            <person name="Olivier J."/>
            <person name="Enrico T."/>
            <person name="Nicola S."/>
        </authorList>
    </citation>
    <scope>NUCLEOTIDE SEQUENCE [LARGE SCALE GENOMIC DNA]</scope>
    <source>
        <strain evidence="3 5">DSM 44243</strain>
    </source>
</reference>
<dbReference type="Pfam" id="PF09995">
    <property type="entry name" value="MPAB_Lcp_cat"/>
    <property type="match status" value="1"/>
</dbReference>
<gene>
    <name evidence="3" type="ORF">AWB95_17145</name>
    <name evidence="4" type="ORF">CQY23_07565</name>
</gene>
<evidence type="ECO:0000313" key="4">
    <source>
        <dbReference type="EMBL" id="PIB79755.1"/>
    </source>
</evidence>
<dbReference type="PANTHER" id="PTHR36151:SF3">
    <property type="entry name" value="ER-BOUND OXYGENASE MPAB_MPAB'_RUBBER OXYGENASE CATALYTIC DOMAIN-CONTAINING PROTEIN"/>
    <property type="match status" value="1"/>
</dbReference>
<dbReference type="EMBL" id="LQOM01000037">
    <property type="protein sequence ID" value="ORV09942.1"/>
    <property type="molecule type" value="Genomic_DNA"/>
</dbReference>
<dbReference type="Proteomes" id="UP000193907">
    <property type="component" value="Unassembled WGS sequence"/>
</dbReference>
<dbReference type="AlphaFoldDB" id="A0A1X1RN09"/>
<reference evidence="4 6" key="2">
    <citation type="journal article" date="2017" name="Infect. Genet. Evol.">
        <title>The new phylogeny of the genus Mycobacterium: The old and the news.</title>
        <authorList>
            <person name="Tortoli E."/>
            <person name="Fedrizzi T."/>
            <person name="Meehan C.J."/>
            <person name="Trovato A."/>
            <person name="Grottola A."/>
            <person name="Giacobazzi E."/>
            <person name="Serpini G.F."/>
            <person name="Tagliazucchi S."/>
            <person name="Fabio A."/>
            <person name="Bettua C."/>
            <person name="Bertorelli R."/>
            <person name="Frascaro F."/>
            <person name="De Sanctis V."/>
            <person name="Pecorari M."/>
            <person name="Jousson O."/>
            <person name="Segata N."/>
            <person name="Cirillo D.M."/>
        </authorList>
    </citation>
    <scope>NUCLEOTIDE SEQUENCE [LARGE SCALE GENOMIC DNA]</scope>
    <source>
        <strain evidence="4 6">NCTC 12882</strain>
    </source>
</reference>
<evidence type="ECO:0000259" key="2">
    <source>
        <dbReference type="Pfam" id="PF09995"/>
    </source>
</evidence>